<dbReference type="PANTHER" id="PTHR34794:SF1">
    <property type="entry name" value="OS10G0101800 PROTEIN"/>
    <property type="match status" value="1"/>
</dbReference>
<dbReference type="Proteomes" id="UP001497516">
    <property type="component" value="Chromosome 2"/>
</dbReference>
<dbReference type="Pfam" id="PF05678">
    <property type="entry name" value="VQ"/>
    <property type="match status" value="1"/>
</dbReference>
<dbReference type="EMBL" id="OZ034815">
    <property type="protein sequence ID" value="CAL1371983.1"/>
    <property type="molecule type" value="Genomic_DNA"/>
</dbReference>
<dbReference type="InterPro" id="IPR008889">
    <property type="entry name" value="VQ"/>
</dbReference>
<evidence type="ECO:0000313" key="3">
    <source>
        <dbReference type="EMBL" id="CAL1371983.1"/>
    </source>
</evidence>
<feature type="region of interest" description="Disordered" evidence="1">
    <location>
        <begin position="22"/>
        <end position="68"/>
    </location>
</feature>
<feature type="domain" description="VQ" evidence="2">
    <location>
        <begin position="73"/>
        <end position="96"/>
    </location>
</feature>
<reference evidence="3 4" key="1">
    <citation type="submission" date="2024-04" db="EMBL/GenBank/DDBJ databases">
        <authorList>
            <person name="Fracassetti M."/>
        </authorList>
    </citation>
    <scope>NUCLEOTIDE SEQUENCE [LARGE SCALE GENOMIC DNA]</scope>
</reference>
<dbReference type="PANTHER" id="PTHR34794">
    <property type="entry name" value="EXPRESSED PROTEIN"/>
    <property type="match status" value="1"/>
</dbReference>
<feature type="compositionally biased region" description="Low complexity" evidence="1">
    <location>
        <begin position="52"/>
        <end position="65"/>
    </location>
</feature>
<evidence type="ECO:0000259" key="2">
    <source>
        <dbReference type="Pfam" id="PF05678"/>
    </source>
</evidence>
<name>A0AAV2DFM3_9ROSI</name>
<accession>A0AAV2DFM3</accession>
<dbReference type="InterPro" id="IPR039610">
    <property type="entry name" value="VQ29"/>
</dbReference>
<organism evidence="3 4">
    <name type="scientific">Linum trigynum</name>
    <dbReference type="NCBI Taxonomy" id="586398"/>
    <lineage>
        <taxon>Eukaryota</taxon>
        <taxon>Viridiplantae</taxon>
        <taxon>Streptophyta</taxon>
        <taxon>Embryophyta</taxon>
        <taxon>Tracheophyta</taxon>
        <taxon>Spermatophyta</taxon>
        <taxon>Magnoliopsida</taxon>
        <taxon>eudicotyledons</taxon>
        <taxon>Gunneridae</taxon>
        <taxon>Pentapetalae</taxon>
        <taxon>rosids</taxon>
        <taxon>fabids</taxon>
        <taxon>Malpighiales</taxon>
        <taxon>Linaceae</taxon>
        <taxon>Linum</taxon>
    </lineage>
</organism>
<sequence length="215" mass="23523">MEAYSSSSSSTSSMYLAAAATNNATSEDHHHHQLHISKAHRKPFHSSLHSIRNNTNNKPNRKPYVAPLPPNPAPTVYKVDPINFRDLVQSLTGAAAQQGRIQNLAPPKLDLLERPPLQQLLPPTKSGGEEGSPFSGLFREWMMAESGAVKSHGMNMTMMSSSYVEEDSNKNDYFYRNSVTAPDSAITSLELNLLSSSPTSQQCWFPQLLSPAGGT</sequence>
<protein>
    <recommendedName>
        <fullName evidence="2">VQ domain-containing protein</fullName>
    </recommendedName>
</protein>
<feature type="compositionally biased region" description="Basic residues" evidence="1">
    <location>
        <begin position="31"/>
        <end position="44"/>
    </location>
</feature>
<keyword evidence="4" id="KW-1185">Reference proteome</keyword>
<evidence type="ECO:0000256" key="1">
    <source>
        <dbReference type="SAM" id="MobiDB-lite"/>
    </source>
</evidence>
<proteinExistence type="predicted"/>
<dbReference type="AlphaFoldDB" id="A0AAV2DFM3"/>
<evidence type="ECO:0000313" key="4">
    <source>
        <dbReference type="Proteomes" id="UP001497516"/>
    </source>
</evidence>
<gene>
    <name evidence="3" type="ORF">LTRI10_LOCUS14016</name>
</gene>